<reference evidence="1" key="2">
    <citation type="journal article" date="2015" name="Data Brief">
        <title>Shoot transcriptome of the giant reed, Arundo donax.</title>
        <authorList>
            <person name="Barrero R.A."/>
            <person name="Guerrero F.D."/>
            <person name="Moolhuijzen P."/>
            <person name="Goolsby J.A."/>
            <person name="Tidwell J."/>
            <person name="Bellgard S.E."/>
            <person name="Bellgard M.I."/>
        </authorList>
    </citation>
    <scope>NUCLEOTIDE SEQUENCE</scope>
    <source>
        <tissue evidence="1">Shoot tissue taken approximately 20 cm above the soil surface</tissue>
    </source>
</reference>
<name>A0A0A9GVG8_ARUDO</name>
<proteinExistence type="predicted"/>
<evidence type="ECO:0000313" key="1">
    <source>
        <dbReference type="EMBL" id="JAE29010.1"/>
    </source>
</evidence>
<dbReference type="EMBL" id="GBRH01168886">
    <property type="protein sequence ID" value="JAE29010.1"/>
    <property type="molecule type" value="Transcribed_RNA"/>
</dbReference>
<dbReference type="AlphaFoldDB" id="A0A0A9GVG8"/>
<reference evidence="1" key="1">
    <citation type="submission" date="2014-09" db="EMBL/GenBank/DDBJ databases">
        <authorList>
            <person name="Magalhaes I.L.F."/>
            <person name="Oliveira U."/>
            <person name="Santos F.R."/>
            <person name="Vidigal T.H.D.A."/>
            <person name="Brescovit A.D."/>
            <person name="Santos A.J."/>
        </authorList>
    </citation>
    <scope>NUCLEOTIDE SEQUENCE</scope>
    <source>
        <tissue evidence="1">Shoot tissue taken approximately 20 cm above the soil surface</tissue>
    </source>
</reference>
<accession>A0A0A9GVG8</accession>
<organism evidence="1">
    <name type="scientific">Arundo donax</name>
    <name type="common">Giant reed</name>
    <name type="synonym">Donax arundinaceus</name>
    <dbReference type="NCBI Taxonomy" id="35708"/>
    <lineage>
        <taxon>Eukaryota</taxon>
        <taxon>Viridiplantae</taxon>
        <taxon>Streptophyta</taxon>
        <taxon>Embryophyta</taxon>
        <taxon>Tracheophyta</taxon>
        <taxon>Spermatophyta</taxon>
        <taxon>Magnoliopsida</taxon>
        <taxon>Liliopsida</taxon>
        <taxon>Poales</taxon>
        <taxon>Poaceae</taxon>
        <taxon>PACMAD clade</taxon>
        <taxon>Arundinoideae</taxon>
        <taxon>Arundineae</taxon>
        <taxon>Arundo</taxon>
    </lineage>
</organism>
<protein>
    <submittedName>
        <fullName evidence="1">Uncharacterized protein</fullName>
    </submittedName>
</protein>
<sequence>MTLALEVYILTNHYSPSKKCSKFYLISSSAMAYAFMS</sequence>